<feature type="transmembrane region" description="Helical" evidence="7">
    <location>
        <begin position="91"/>
        <end position="110"/>
    </location>
</feature>
<dbReference type="InterPro" id="IPR032808">
    <property type="entry name" value="DoxX"/>
</dbReference>
<evidence type="ECO:0000256" key="7">
    <source>
        <dbReference type="SAM" id="Phobius"/>
    </source>
</evidence>
<evidence type="ECO:0000313" key="8">
    <source>
        <dbReference type="EMBL" id="SFD18338.1"/>
    </source>
</evidence>
<dbReference type="AlphaFoldDB" id="A0A1I1QET6"/>
<name>A0A1I1QET6_9GAMM</name>
<gene>
    <name evidence="8" type="ORF">SAMN05660831_01045</name>
</gene>
<sequence length="152" mass="16936">MSAIHHVQGLHDQLDRVGVALAPLGLRLLLAWEYWESGWMKFTGSNWFAEIQGAFPFPFNVVPPEISWFLATWSELLGAIALVVGLATRYVGVALLILTLVAWYSVHAGHGYNVCDNGYKLALMYSVMLLPLILLGAGRLSVDHWLRRRFGG</sequence>
<organism evidence="8 9">
    <name type="scientific">Thiohalospira halophila DSM 15071</name>
    <dbReference type="NCBI Taxonomy" id="1123397"/>
    <lineage>
        <taxon>Bacteria</taxon>
        <taxon>Pseudomonadati</taxon>
        <taxon>Pseudomonadota</taxon>
        <taxon>Gammaproteobacteria</taxon>
        <taxon>Thiohalospirales</taxon>
        <taxon>Thiohalospiraceae</taxon>
        <taxon>Thiohalospira</taxon>
    </lineage>
</organism>
<dbReference type="OrthoDB" id="5689076at2"/>
<evidence type="ECO:0000256" key="6">
    <source>
        <dbReference type="ARBA" id="ARBA00023136"/>
    </source>
</evidence>
<comment type="similarity">
    <text evidence="2">Belongs to the DoxX family.</text>
</comment>
<keyword evidence="6 7" id="KW-0472">Membrane</keyword>
<evidence type="ECO:0000256" key="5">
    <source>
        <dbReference type="ARBA" id="ARBA00022989"/>
    </source>
</evidence>
<evidence type="ECO:0000256" key="4">
    <source>
        <dbReference type="ARBA" id="ARBA00022692"/>
    </source>
</evidence>
<reference evidence="8 9" key="1">
    <citation type="submission" date="2016-10" db="EMBL/GenBank/DDBJ databases">
        <authorList>
            <person name="de Groot N.N."/>
        </authorList>
    </citation>
    <scope>NUCLEOTIDE SEQUENCE [LARGE SCALE GENOMIC DNA]</scope>
    <source>
        <strain evidence="8 9">HL3</strain>
    </source>
</reference>
<evidence type="ECO:0000256" key="1">
    <source>
        <dbReference type="ARBA" id="ARBA00004651"/>
    </source>
</evidence>
<evidence type="ECO:0000313" key="9">
    <source>
        <dbReference type="Proteomes" id="UP000198611"/>
    </source>
</evidence>
<dbReference type="Pfam" id="PF07681">
    <property type="entry name" value="DoxX"/>
    <property type="match status" value="1"/>
</dbReference>
<dbReference type="STRING" id="1123397.SAMN05660831_01045"/>
<proteinExistence type="inferred from homology"/>
<dbReference type="GO" id="GO:0005886">
    <property type="term" value="C:plasma membrane"/>
    <property type="evidence" value="ECO:0007669"/>
    <property type="project" value="UniProtKB-SubCell"/>
</dbReference>
<feature type="transmembrane region" description="Helical" evidence="7">
    <location>
        <begin position="66"/>
        <end position="84"/>
    </location>
</feature>
<dbReference type="PANTHER" id="PTHR33452">
    <property type="entry name" value="OXIDOREDUCTASE CATD-RELATED"/>
    <property type="match status" value="1"/>
</dbReference>
<evidence type="ECO:0000256" key="2">
    <source>
        <dbReference type="ARBA" id="ARBA00006679"/>
    </source>
</evidence>
<dbReference type="InterPro" id="IPR051907">
    <property type="entry name" value="DoxX-like_oxidoreductase"/>
</dbReference>
<accession>A0A1I1QET6</accession>
<feature type="transmembrane region" description="Helical" evidence="7">
    <location>
        <begin position="122"/>
        <end position="142"/>
    </location>
</feature>
<protein>
    <submittedName>
        <fullName evidence="8">Putative oxidoreductase</fullName>
    </submittedName>
</protein>
<keyword evidence="9" id="KW-1185">Reference proteome</keyword>
<dbReference type="EMBL" id="FOMJ01000002">
    <property type="protein sequence ID" value="SFD18338.1"/>
    <property type="molecule type" value="Genomic_DNA"/>
</dbReference>
<dbReference type="PANTHER" id="PTHR33452:SF7">
    <property type="entry name" value="DOXX FAMILY PROTEIN"/>
    <property type="match status" value="1"/>
</dbReference>
<keyword evidence="3" id="KW-1003">Cell membrane</keyword>
<keyword evidence="5 7" id="KW-1133">Transmembrane helix</keyword>
<dbReference type="RefSeq" id="WP_093427694.1">
    <property type="nucleotide sequence ID" value="NZ_FOMJ01000002.1"/>
</dbReference>
<comment type="subcellular location">
    <subcellularLocation>
        <location evidence="1">Cell membrane</location>
        <topology evidence="1">Multi-pass membrane protein</topology>
    </subcellularLocation>
</comment>
<evidence type="ECO:0000256" key="3">
    <source>
        <dbReference type="ARBA" id="ARBA00022475"/>
    </source>
</evidence>
<keyword evidence="4 7" id="KW-0812">Transmembrane</keyword>
<dbReference type="Proteomes" id="UP000198611">
    <property type="component" value="Unassembled WGS sequence"/>
</dbReference>